<dbReference type="InterPro" id="IPR017023">
    <property type="entry name" value="UCP034039"/>
</dbReference>
<proteinExistence type="predicted"/>
<dbReference type="PANTHER" id="PTHR30441">
    <property type="entry name" value="DUF748 DOMAIN-CONTAINING PROTEIN"/>
    <property type="match status" value="1"/>
</dbReference>
<gene>
    <name evidence="2" type="ORF">SAMN04488498_101339</name>
</gene>
<accession>A0A1I3VDW4</accession>
<organism evidence="2 3">
    <name type="scientific">Neomesorhizobium albiziae</name>
    <dbReference type="NCBI Taxonomy" id="335020"/>
    <lineage>
        <taxon>Bacteria</taxon>
        <taxon>Pseudomonadati</taxon>
        <taxon>Pseudomonadota</taxon>
        <taxon>Alphaproteobacteria</taxon>
        <taxon>Hyphomicrobiales</taxon>
        <taxon>Phyllobacteriaceae</taxon>
        <taxon>Neomesorhizobium</taxon>
    </lineage>
</organism>
<feature type="region of interest" description="Disordered" evidence="1">
    <location>
        <begin position="1179"/>
        <end position="1281"/>
    </location>
</feature>
<sequence>MLTAALVGPYFVNWTSYRADFEREATAILGRRVTVEGGVTARLLPFPSLTFSDVVVAGTTPDKPAVTAETFSMDGELAPFLRGEVLIFDMRLVRPKVTIDVAEDGTVDWAVRPSSPFSASNISLEKLTVTEGQVSINHAAGGRTHALSEINAQISARSLAGPWRADGTLRIDDMPTALSVSTGKADETGAMRLRIKANPESYPLAIEADGDARLDKGRVLYAGTFRLGAGAPEQAELRSSDGGTFNVATEKPAREALRPNRIGGKFSFDHRRLGIDEFRFETGPVDDPYTADGKAFIELGANPRFSIEASGAQVRFDEAAGGEKTAGFTLKERLAAVQRALVDLPKPTIPGTVDVNLPAVVAGDTTIRDVRLSAEPAEAGWDVKSLAATLPGRTKLEGSGLLRTSGEFGFAGSLLLAVAQPSGFAAWVAKDVDDAIRRMPAAGFRADVDMTTQLQRFSNLELILGAAKFRGEVVNRQPDDALPSMQVKLAGEALDVDGMAAFASLFVSEKGASRLADRDLDLDIKAGPVSAAGLTAETVDTALRLRGGTLEIDRLSIGGLEGATISATGTVKEFPNKPSGKLDASVIAVDLEPLISALAENYPANPLVRELRKRTAEYPGLFADTQIDVVASAASNGDGTSSVDVSASGNAGGSDLSLQVSANGNPTTPEAAEVTLSYTAKNDNAEPLLALYGLPTLPLGVAGNGDTTVRAKGTLAGGLDTTASFSGADAKAEFEGRITAWNDALTVKGKIQVDASDIEPWLMTAGIGLPGLGFGLPLALAADADYSNGVLSLAGLTGTVEEGAVSGDIKAELKDGLPHISGALALDEIDLGIPTAMVVGETALDSDGEGGWPQAAFQERISAPFTADLNISAGTLSAGPAGNAGDVRMTARLDREGLRLADVSGKAYDGQVSGLFELKNTDGTGLFSAQLKFTGADLGMMLADTGLAGRADVTATVSTTGKSVDAMVSALSGSGTAALHGLTIAGVNPDAFSAIIAQADAVGRDIDAAKTAEFAPQIAGAGSFAAKDSELAFSIAGGVLRAPPMTLEASASSLTAEVRADLNSGTMAAEGTIVYQPGDEKLVGSEPVVRFTVEGPFGALAKQFDTDPLAQFLTQRALELEQARVEAMQAALLEKQRLRREVRYYASLQEERDRVAEELRRADEALRLKAEEEAKRKAEEAARAAAEAEEAERQKAAEEALGAAQRQAEEEAAQRAAEAIRLVERERARQEAERNAAKPAREVEQAPLPPIEPRDLPQPNTGSPKPTRPFIFENILRSLGQ</sequence>
<keyword evidence="3" id="KW-1185">Reference proteome</keyword>
<dbReference type="GO" id="GO:0005886">
    <property type="term" value="C:plasma membrane"/>
    <property type="evidence" value="ECO:0007669"/>
    <property type="project" value="TreeGrafter"/>
</dbReference>
<dbReference type="EMBL" id="FOSL01000001">
    <property type="protein sequence ID" value="SFJ92596.1"/>
    <property type="molecule type" value="Genomic_DNA"/>
</dbReference>
<evidence type="ECO:0000256" key="1">
    <source>
        <dbReference type="SAM" id="MobiDB-lite"/>
    </source>
</evidence>
<dbReference type="PIRSF" id="PIRSF034039">
    <property type="entry name" value="UCP034039"/>
    <property type="match status" value="1"/>
</dbReference>
<dbReference type="GO" id="GO:0090313">
    <property type="term" value="P:regulation of protein targeting to membrane"/>
    <property type="evidence" value="ECO:0007669"/>
    <property type="project" value="TreeGrafter"/>
</dbReference>
<dbReference type="PANTHER" id="PTHR30441:SF4">
    <property type="entry name" value="PROTEIN ASMA"/>
    <property type="match status" value="1"/>
</dbReference>
<dbReference type="Proteomes" id="UP000323300">
    <property type="component" value="Unassembled WGS sequence"/>
</dbReference>
<dbReference type="InterPro" id="IPR052894">
    <property type="entry name" value="AsmA-related"/>
</dbReference>
<name>A0A1I3VDW4_9HYPH</name>
<evidence type="ECO:0000313" key="2">
    <source>
        <dbReference type="EMBL" id="SFJ92596.1"/>
    </source>
</evidence>
<evidence type="ECO:0000313" key="3">
    <source>
        <dbReference type="Proteomes" id="UP000323300"/>
    </source>
</evidence>
<protein>
    <submittedName>
        <fullName evidence="2">AsmA-like C-terminal region</fullName>
    </submittedName>
</protein>
<feature type="compositionally biased region" description="Basic and acidic residues" evidence="1">
    <location>
        <begin position="1221"/>
        <end position="1244"/>
    </location>
</feature>
<reference evidence="2 3" key="1">
    <citation type="submission" date="2016-10" db="EMBL/GenBank/DDBJ databases">
        <authorList>
            <person name="Varghese N."/>
            <person name="Submissions S."/>
        </authorList>
    </citation>
    <scope>NUCLEOTIDE SEQUENCE [LARGE SCALE GENOMIC DNA]</scope>
    <source>
        <strain evidence="2 3">DSM 21822</strain>
    </source>
</reference>